<dbReference type="PROSITE" id="PS50112">
    <property type="entry name" value="PAS"/>
    <property type="match status" value="1"/>
</dbReference>
<dbReference type="PROSITE" id="PS50113">
    <property type="entry name" value="PAC"/>
    <property type="match status" value="1"/>
</dbReference>
<feature type="transmembrane region" description="Helical" evidence="6">
    <location>
        <begin position="220"/>
        <end position="238"/>
    </location>
</feature>
<evidence type="ECO:0000259" key="7">
    <source>
        <dbReference type="PROSITE" id="PS50112"/>
    </source>
</evidence>
<feature type="domain" description="GGDEF" evidence="10">
    <location>
        <begin position="602"/>
        <end position="740"/>
    </location>
</feature>
<reference evidence="12" key="1">
    <citation type="journal article" date="2019" name="Int. J. Syst. Evol. Microbiol.">
        <title>The Global Catalogue of Microorganisms (GCM) 10K type strain sequencing project: providing services to taxonomists for standard genome sequencing and annotation.</title>
        <authorList>
            <consortium name="The Broad Institute Genomics Platform"/>
            <consortium name="The Broad Institute Genome Sequencing Center for Infectious Disease"/>
            <person name="Wu L."/>
            <person name="Ma J."/>
        </authorList>
    </citation>
    <scope>NUCLEOTIDE SEQUENCE [LARGE SCALE GENOMIC DNA]</scope>
    <source>
        <strain evidence="12">KCTC 52237</strain>
    </source>
</reference>
<evidence type="ECO:0000256" key="3">
    <source>
        <dbReference type="ARBA" id="ARBA00022692"/>
    </source>
</evidence>
<feature type="transmembrane region" description="Helical" evidence="6">
    <location>
        <begin position="42"/>
        <end position="59"/>
    </location>
</feature>
<dbReference type="Pfam" id="PF00563">
    <property type="entry name" value="EAL"/>
    <property type="match status" value="1"/>
</dbReference>
<dbReference type="InterPro" id="IPR000160">
    <property type="entry name" value="GGDEF_dom"/>
</dbReference>
<dbReference type="Pfam" id="PF01590">
    <property type="entry name" value="GAF"/>
    <property type="match status" value="1"/>
</dbReference>
<feature type="domain" description="PAC" evidence="8">
    <location>
        <begin position="366"/>
        <end position="416"/>
    </location>
</feature>
<evidence type="ECO:0000256" key="2">
    <source>
        <dbReference type="ARBA" id="ARBA00022475"/>
    </source>
</evidence>
<keyword evidence="4 6" id="KW-1133">Transmembrane helix</keyword>
<dbReference type="InterPro" id="IPR001633">
    <property type="entry name" value="EAL_dom"/>
</dbReference>
<dbReference type="InterPro" id="IPR013655">
    <property type="entry name" value="PAS_fold_3"/>
</dbReference>
<evidence type="ECO:0000259" key="9">
    <source>
        <dbReference type="PROSITE" id="PS50883"/>
    </source>
</evidence>
<keyword evidence="5 6" id="KW-0472">Membrane</keyword>
<dbReference type="InterPro" id="IPR003018">
    <property type="entry name" value="GAF"/>
</dbReference>
<dbReference type="SUPFAM" id="SSF55781">
    <property type="entry name" value="GAF domain-like"/>
    <property type="match status" value="1"/>
</dbReference>
<feature type="transmembrane region" description="Helical" evidence="6">
    <location>
        <begin position="65"/>
        <end position="85"/>
    </location>
</feature>
<dbReference type="EMBL" id="JBHRTF010000001">
    <property type="protein sequence ID" value="MFC3114205.1"/>
    <property type="molecule type" value="Genomic_DNA"/>
</dbReference>
<sequence>MLAYVSTGLLGLLVPFENAKVTLFWLPSGIAAAALYRWSTKLWPCVFLAALIINISSGHNLLLNLLIAAGNTLAPLATVWLLKHFNCDLASLDRRNAIGFFLLAALSMTLSALVGSSLLGVYHQLSLETSAYIAIAWWMGDSLGVFLAMPVLVNMNRKYLEKVAKRKKDFFMIMATSLVMGLICFPLNNYADGAHLPIVFITFVCVAWAALWFGLFGSTLTTIGFCFLAIWATVNNLGPFVLPNLHLSFWLIWLYTAGTVILGFMITAAHITISNSYDRLVQSDLHQEQQQAQLAHAQLMARLAHWQWNPLSDDYQLSPSIHTLFGLPKEHLNGKMKGFIDTFIHPDDRLLLQVALKSALEQPQPLSLDVRLDTRSSQSYWVQLQADKSSGAEPPLLQGTIQDITERKRLDLALAAAAADAASAPDFFVTLLRALSEAVGADHVLISLIDTENPMQAHTHTYLKRGELQPNFSYDLKHTPCADVMDENLCYVSEGAVSHYPDDEMFRAYRIESYLGVGIRNAEAKPIGILIAMAEHPTPVSPQLSSLLMIFAERIGGELRRAQDQEKIYNLAFFDPLTRLPNRRMLQDRLRLVISQSARSKQYAALLFIDLDHFKLLNDTRGHHIGDQLLVQVAERISSIIRSSDLAARLGGDEFVVVFDNLGENPQDAALEAKKRAEQLHQLISLPYALRQSVYHCTISIGVSLFNNQNDSIDDLLRHADAAMYQAKDSGRNAIRFFDPMMQSHLEKRAAIEEDLRSAHDSHRQLIPYYQVQVNAQGKAIGVELLLRWQHPQKGMISPADFIPVAEQTGLIVPMGREVIRQACQQLIRWRQHPEFAHLNIAVNVSPIQFNQPNFVEDVLTIVDDCGVSPQQLKLELTESSLLKNVDQSIGKMQQLQDRGIGFSMDDFGIGYSSLSYLKRLPLDQLKIDQTFVRDIAVDPNDAIIARTIIAMAHNMNLQVIAEGVETDEQQKFLEQNGCSLFQGYFFGRPMPLEQLEQELRARGYCG</sequence>
<comment type="caution">
    <text evidence="11">The sequence shown here is derived from an EMBL/GenBank/DDBJ whole genome shotgun (WGS) entry which is preliminary data.</text>
</comment>
<dbReference type="InterPro" id="IPR043128">
    <property type="entry name" value="Rev_trsase/Diguanyl_cyclase"/>
</dbReference>
<dbReference type="SMART" id="SM00267">
    <property type="entry name" value="GGDEF"/>
    <property type="match status" value="1"/>
</dbReference>
<dbReference type="InterPro" id="IPR035919">
    <property type="entry name" value="EAL_sf"/>
</dbReference>
<dbReference type="InterPro" id="IPR029787">
    <property type="entry name" value="Nucleotide_cyclase"/>
</dbReference>
<dbReference type="SUPFAM" id="SSF55073">
    <property type="entry name" value="Nucleotide cyclase"/>
    <property type="match status" value="1"/>
</dbReference>
<dbReference type="CDD" id="cd01948">
    <property type="entry name" value="EAL"/>
    <property type="match status" value="1"/>
</dbReference>
<evidence type="ECO:0000256" key="4">
    <source>
        <dbReference type="ARBA" id="ARBA00022989"/>
    </source>
</evidence>
<dbReference type="Pfam" id="PF08447">
    <property type="entry name" value="PAS_3"/>
    <property type="match status" value="1"/>
</dbReference>
<dbReference type="Pfam" id="PF05231">
    <property type="entry name" value="MASE1"/>
    <property type="match status" value="1"/>
</dbReference>
<dbReference type="PANTHER" id="PTHR44757:SF2">
    <property type="entry name" value="BIOFILM ARCHITECTURE MAINTENANCE PROTEIN MBAA"/>
    <property type="match status" value="1"/>
</dbReference>
<dbReference type="RefSeq" id="WP_378115510.1">
    <property type="nucleotide sequence ID" value="NZ_JBHRTF010000001.1"/>
</dbReference>
<dbReference type="InterPro" id="IPR029016">
    <property type="entry name" value="GAF-like_dom_sf"/>
</dbReference>
<gene>
    <name evidence="11" type="ORF">ACFODX_01460</name>
</gene>
<dbReference type="Pfam" id="PF00990">
    <property type="entry name" value="GGDEF"/>
    <property type="match status" value="1"/>
</dbReference>
<feature type="transmembrane region" description="Helical" evidence="6">
    <location>
        <begin position="97"/>
        <end position="119"/>
    </location>
</feature>
<dbReference type="CDD" id="cd01949">
    <property type="entry name" value="GGDEF"/>
    <property type="match status" value="1"/>
</dbReference>
<dbReference type="SMART" id="SM00052">
    <property type="entry name" value="EAL"/>
    <property type="match status" value="1"/>
</dbReference>
<feature type="transmembrane region" description="Helical" evidence="6">
    <location>
        <begin position="194"/>
        <end position="213"/>
    </location>
</feature>
<feature type="transmembrane region" description="Helical" evidence="6">
    <location>
        <begin position="170"/>
        <end position="188"/>
    </location>
</feature>
<dbReference type="Gene3D" id="3.30.450.40">
    <property type="match status" value="1"/>
</dbReference>
<dbReference type="InterPro" id="IPR000700">
    <property type="entry name" value="PAS-assoc_C"/>
</dbReference>
<keyword evidence="3 6" id="KW-0812">Transmembrane</keyword>
<dbReference type="SUPFAM" id="SSF55785">
    <property type="entry name" value="PYP-like sensor domain (PAS domain)"/>
    <property type="match status" value="1"/>
</dbReference>
<dbReference type="SMART" id="SM00065">
    <property type="entry name" value="GAF"/>
    <property type="match status" value="1"/>
</dbReference>
<evidence type="ECO:0000256" key="6">
    <source>
        <dbReference type="SAM" id="Phobius"/>
    </source>
</evidence>
<feature type="domain" description="EAL" evidence="9">
    <location>
        <begin position="749"/>
        <end position="1004"/>
    </location>
</feature>
<dbReference type="NCBIfam" id="TIGR00229">
    <property type="entry name" value="sensory_box"/>
    <property type="match status" value="1"/>
</dbReference>
<dbReference type="SUPFAM" id="SSF141868">
    <property type="entry name" value="EAL domain-like"/>
    <property type="match status" value="1"/>
</dbReference>
<evidence type="ECO:0000256" key="1">
    <source>
        <dbReference type="ARBA" id="ARBA00004651"/>
    </source>
</evidence>
<keyword evidence="12" id="KW-1185">Reference proteome</keyword>
<dbReference type="PANTHER" id="PTHR44757">
    <property type="entry name" value="DIGUANYLATE CYCLASE DGCP"/>
    <property type="match status" value="1"/>
</dbReference>
<dbReference type="Gene3D" id="3.30.450.20">
    <property type="entry name" value="PAS domain"/>
    <property type="match status" value="1"/>
</dbReference>
<dbReference type="CDD" id="cd00130">
    <property type="entry name" value="PAS"/>
    <property type="match status" value="1"/>
</dbReference>
<feature type="transmembrane region" description="Helical" evidence="6">
    <location>
        <begin position="250"/>
        <end position="273"/>
    </location>
</feature>
<proteinExistence type="predicted"/>
<dbReference type="InterPro" id="IPR007895">
    <property type="entry name" value="MASE1"/>
</dbReference>
<name>A0ABV7F9J1_9GAMM</name>
<dbReference type="NCBIfam" id="TIGR00254">
    <property type="entry name" value="GGDEF"/>
    <property type="match status" value="1"/>
</dbReference>
<evidence type="ECO:0000259" key="10">
    <source>
        <dbReference type="PROSITE" id="PS50887"/>
    </source>
</evidence>
<evidence type="ECO:0000259" key="8">
    <source>
        <dbReference type="PROSITE" id="PS50113"/>
    </source>
</evidence>
<accession>A0ABV7F9J1</accession>
<dbReference type="InterPro" id="IPR035965">
    <property type="entry name" value="PAS-like_dom_sf"/>
</dbReference>
<dbReference type="Gene3D" id="3.20.20.450">
    <property type="entry name" value="EAL domain"/>
    <property type="match status" value="1"/>
</dbReference>
<comment type="subcellular location">
    <subcellularLocation>
        <location evidence="1">Cell membrane</location>
        <topology evidence="1">Multi-pass membrane protein</topology>
    </subcellularLocation>
</comment>
<evidence type="ECO:0000313" key="11">
    <source>
        <dbReference type="EMBL" id="MFC3114205.1"/>
    </source>
</evidence>
<dbReference type="Gene3D" id="3.30.70.270">
    <property type="match status" value="1"/>
</dbReference>
<evidence type="ECO:0000313" key="12">
    <source>
        <dbReference type="Proteomes" id="UP001595555"/>
    </source>
</evidence>
<dbReference type="PROSITE" id="PS50883">
    <property type="entry name" value="EAL"/>
    <property type="match status" value="1"/>
</dbReference>
<dbReference type="Proteomes" id="UP001595555">
    <property type="component" value="Unassembled WGS sequence"/>
</dbReference>
<dbReference type="InterPro" id="IPR000014">
    <property type="entry name" value="PAS"/>
</dbReference>
<feature type="domain" description="PAS" evidence="7">
    <location>
        <begin position="318"/>
        <end position="363"/>
    </location>
</feature>
<dbReference type="InterPro" id="IPR052155">
    <property type="entry name" value="Biofilm_reg_signaling"/>
</dbReference>
<dbReference type="PROSITE" id="PS50887">
    <property type="entry name" value="GGDEF"/>
    <property type="match status" value="1"/>
</dbReference>
<organism evidence="11 12">
    <name type="scientific">Cellvibrio fontiphilus</name>
    <dbReference type="NCBI Taxonomy" id="1815559"/>
    <lineage>
        <taxon>Bacteria</taxon>
        <taxon>Pseudomonadati</taxon>
        <taxon>Pseudomonadota</taxon>
        <taxon>Gammaproteobacteria</taxon>
        <taxon>Cellvibrionales</taxon>
        <taxon>Cellvibrionaceae</taxon>
        <taxon>Cellvibrio</taxon>
    </lineage>
</organism>
<evidence type="ECO:0000256" key="5">
    <source>
        <dbReference type="ARBA" id="ARBA00023136"/>
    </source>
</evidence>
<feature type="transmembrane region" description="Helical" evidence="6">
    <location>
        <begin position="131"/>
        <end position="149"/>
    </location>
</feature>
<protein>
    <submittedName>
        <fullName evidence="11">EAL domain-containing protein</fullName>
    </submittedName>
</protein>
<keyword evidence="2" id="KW-1003">Cell membrane</keyword>